<dbReference type="Proteomes" id="UP000259400">
    <property type="component" value="Unassembled WGS sequence"/>
</dbReference>
<dbReference type="EMBL" id="UJYZ02000015">
    <property type="protein sequence ID" value="VVJ95161.1"/>
    <property type="molecule type" value="Genomic_DNA"/>
</dbReference>
<organism evidence="1 2">
    <name type="scientific">Klebsiella quasivariicola</name>
    <dbReference type="NCBI Taxonomy" id="2026240"/>
    <lineage>
        <taxon>Bacteria</taxon>
        <taxon>Pseudomonadati</taxon>
        <taxon>Pseudomonadota</taxon>
        <taxon>Gammaproteobacteria</taxon>
        <taxon>Enterobacterales</taxon>
        <taxon>Enterobacteriaceae</taxon>
        <taxon>Klebsiella/Raoultella group</taxon>
        <taxon>Klebsiella</taxon>
        <taxon>Klebsiella pneumoniae complex</taxon>
    </lineage>
</organism>
<keyword evidence="2" id="KW-1185">Reference proteome</keyword>
<reference evidence="1 2" key="1">
    <citation type="submission" date="2019-09" db="EMBL/GenBank/DDBJ databases">
        <authorList>
            <consortium name="Pathogen Informatics"/>
        </authorList>
    </citation>
    <scope>NUCLEOTIDE SEQUENCE [LARGE SCALE GENOMIC DNA]</scope>
    <source>
        <strain evidence="1 2">EuSCAPE_IL010</strain>
    </source>
</reference>
<comment type="caution">
    <text evidence="1">The sequence shown here is derived from an EMBL/GenBank/DDBJ whole genome shotgun (WGS) entry which is preliminary data.</text>
</comment>
<proteinExistence type="predicted"/>
<sequence length="262" mass="28805">MKELIIKTSTPSMTSVEIAALVGSRHDSVKRTIERLVKSGVITSPPLVEKPTAGRPVAVYVFSGEEGKRDTYVVVAQLSPEFTGLLVDRWQELENAAKEPSLPRTYKEALLHLVAQVEENERLTEQNEALDEALSIARPKAILMDRLAGTSEQLYGINEAGRILGTSGAVMASCMDMVGNVFAKRKYSTTPRQFVKQFIDREYGRNVTSTGGGHIQAKFTFKGLCYVALHLVKRGIITVDTIPYRPCRDSVEAAMAMKKSAA</sequence>
<name>A0ABY6WZ61_9ENTR</name>
<accession>A0ABY6WZ61</accession>
<dbReference type="RefSeq" id="WP_032410442.1">
    <property type="nucleotide sequence ID" value="NZ_UJYZ02000015.1"/>
</dbReference>
<evidence type="ECO:0000313" key="2">
    <source>
        <dbReference type="Proteomes" id="UP000259400"/>
    </source>
</evidence>
<protein>
    <submittedName>
        <fullName evidence="1">Uncharacterized phage-encoded protein</fullName>
    </submittedName>
</protein>
<gene>
    <name evidence="1" type="ORF">SAMEA3538468_03280</name>
</gene>
<evidence type="ECO:0000313" key="1">
    <source>
        <dbReference type="EMBL" id="VVJ95161.1"/>
    </source>
</evidence>